<dbReference type="RefSeq" id="WP_125091538.1">
    <property type="nucleotide sequence ID" value="NZ_RSAA01000015.1"/>
</dbReference>
<sequence length="116" mass="12236">MSEEEGRVHEVRVRGFGSVDDAVAAQEVVARLLCPDESHRGPCEIPWSTGVADEPGTPGGAVLVVGVLTTARRAEGLLERVLDAVGPEHAVALGEADPEDYAELVEQHRIEAGLTS</sequence>
<name>A0A426JRG2_9PSEU</name>
<gene>
    <name evidence="1" type="ORF">EIL87_17215</name>
</gene>
<proteinExistence type="predicted"/>
<comment type="caution">
    <text evidence="1">The sequence shown here is derived from an EMBL/GenBank/DDBJ whole genome shotgun (WGS) entry which is preliminary data.</text>
</comment>
<organism evidence="1 2">
    <name type="scientific">Saccharopolyspora rhizosphaerae</name>
    <dbReference type="NCBI Taxonomy" id="2492662"/>
    <lineage>
        <taxon>Bacteria</taxon>
        <taxon>Bacillati</taxon>
        <taxon>Actinomycetota</taxon>
        <taxon>Actinomycetes</taxon>
        <taxon>Pseudonocardiales</taxon>
        <taxon>Pseudonocardiaceae</taxon>
        <taxon>Saccharopolyspora</taxon>
    </lineage>
</organism>
<evidence type="ECO:0000313" key="2">
    <source>
        <dbReference type="Proteomes" id="UP000274515"/>
    </source>
</evidence>
<dbReference type="Proteomes" id="UP000274515">
    <property type="component" value="Unassembled WGS sequence"/>
</dbReference>
<keyword evidence="2" id="KW-1185">Reference proteome</keyword>
<dbReference type="OrthoDB" id="4311068at2"/>
<accession>A0A426JRG2</accession>
<reference evidence="1 2" key="1">
    <citation type="submission" date="2018-11" db="EMBL/GenBank/DDBJ databases">
        <title>Saccharopolyspora rhizosphaerae sp. nov., an actinomycete isolated from rhizosphere soil in Thailand.</title>
        <authorList>
            <person name="Intra B."/>
            <person name="Euanorasetr J."/>
            <person name="Take A."/>
            <person name="Inahashi Y."/>
            <person name="Mori M."/>
            <person name="Panbangred W."/>
            <person name="Matsumoto A."/>
        </authorList>
    </citation>
    <scope>NUCLEOTIDE SEQUENCE [LARGE SCALE GENOMIC DNA]</scope>
    <source>
        <strain evidence="1 2">H219</strain>
    </source>
</reference>
<protein>
    <submittedName>
        <fullName evidence="1">Uncharacterized protein</fullName>
    </submittedName>
</protein>
<evidence type="ECO:0000313" key="1">
    <source>
        <dbReference type="EMBL" id="RRO15741.1"/>
    </source>
</evidence>
<dbReference type="EMBL" id="RSAA01000015">
    <property type="protein sequence ID" value="RRO15741.1"/>
    <property type="molecule type" value="Genomic_DNA"/>
</dbReference>
<dbReference type="AlphaFoldDB" id="A0A426JRG2"/>